<gene>
    <name evidence="1" type="ORF">MRB53_006459</name>
</gene>
<dbReference type="EMBL" id="CM056810">
    <property type="protein sequence ID" value="KAJ8644711.1"/>
    <property type="molecule type" value="Genomic_DNA"/>
</dbReference>
<protein>
    <submittedName>
        <fullName evidence="1">Uncharacterized protein</fullName>
    </submittedName>
</protein>
<dbReference type="Proteomes" id="UP001234297">
    <property type="component" value="Chromosome 2"/>
</dbReference>
<proteinExistence type="predicted"/>
<reference evidence="1 2" key="1">
    <citation type="journal article" date="2022" name="Hortic Res">
        <title>A haplotype resolved chromosomal level avocado genome allows analysis of novel avocado genes.</title>
        <authorList>
            <person name="Nath O."/>
            <person name="Fletcher S.J."/>
            <person name="Hayward A."/>
            <person name="Shaw L.M."/>
            <person name="Masouleh A.K."/>
            <person name="Furtado A."/>
            <person name="Henry R.J."/>
            <person name="Mitter N."/>
        </authorList>
    </citation>
    <scope>NUCLEOTIDE SEQUENCE [LARGE SCALE GENOMIC DNA]</scope>
    <source>
        <strain evidence="2">cv. Hass</strain>
    </source>
</reference>
<evidence type="ECO:0000313" key="1">
    <source>
        <dbReference type="EMBL" id="KAJ8644711.1"/>
    </source>
</evidence>
<comment type="caution">
    <text evidence="1">The sequence shown here is derived from an EMBL/GenBank/DDBJ whole genome shotgun (WGS) entry which is preliminary data.</text>
</comment>
<evidence type="ECO:0000313" key="2">
    <source>
        <dbReference type="Proteomes" id="UP001234297"/>
    </source>
</evidence>
<sequence length="2255" mass="249620">MSSRSPRTRIDQFFASKKKRPISPSLKAEIPDKDAKGALDGSPSAKGTLDSYLVNSDHDNCLVKPAYEDCGGASKHDPVKRNLTLEINLASEVINRSTSPLNNCEGLEHSEQAGVVRNVQQLAPCKISDELSSSHDACDISTEVHGKETVSSASGAQNLELRQFAADFLSLYCSELSSSVNSPSELKLHGNKRNGSPSLLFDNCKMCKKKQCISQCNQSQLEENICLEMECSEKVKSGLQSRPAEASSGHSGTLEVMDGKAEKEPDQVDIKAYSSFRKCNKVPNSSLIMAENCTTPGLSTNTLCTRETPKSLRRSSIVSPGDAFWNEAIQVVDGLFAPEDKVSVCIAKGVGHIKDQSGRTADNGSKSIEDMVFRHLELNATVGSIENSTKDSARLPAVDLQKDVSPLPVRHFDFSFEKNLDESDKHQCTLVSKKDACTVRNGFPKCSSVNQRDFQSSSIVTRCKSLMDKQHNSEVKLKQSFPMPLEMDENASDLDVRDDKRSLVSQEKGTEIIDVHTLENEIKSSTGACCSFDEADTPSSSRPIDDCLQLRNWLPSEICNIYTKRGISKLYPWQVACLQIDGVLQKRNLVYCASTSAGKSFVAEVLMLRRVISTGKMALLVLPYVSICAEKSEHLEGLLEPLGKHVRSFYGNQGGGTLPKDTSVAVCTIEKANSLVNRLLEEGRLSEVGIIVIDELHMVGDQSRGYLLELLLTKLRYAAGEGHVESSSGDSSGSSSGKSDPANGLQIIGMSATMPNVAAVADWLQAALYQTDFRPVPLDEYFKVGNTIYNNKMDIIRTIPKSADLGGKDPDHVVVLCNEVVQEGHSVLLFCSSRKGCESTARHVAKFLKEFSPSNRDSTCEFSDSSSAIDALRRCPVGLDPILEETLPSGVAYHHAGLTVEEREIVETCYRRGLVRVLTATSTLAAGVNLPARRVIFRQPRIGRDFIDGTRYRQMAGRAGRTGIDTRGESMLICKPEEVKRIAAMLNDDCPPLQSCLSEDKNGMTHAILEVVAGGIVQTASDIHRYVRCTLLNSTKPFQDVVKSAQDSLRWLCHRKLLEWNEETKLYSTTPLGRAAFGSSLCPEESLVVLDDLSRAREGFVLASDLHLVYLVTPINVDVEPDWELYYERFMELSALDQSVGNRVGVVEPFLMRMAHGAPLHIQNKSRGGKKGLSERPQSRNTTIDKCVLSDEQTLRVCRRFYVALMLLRLVQEVPVADVCEAFKVSRGMVQALQENAGRFASMVSIFCERIGWHDLEGLVAKFQNRVSFGVRAEIAELTTIPYVKGSRARALYKAGLRAPLAIAEASIPDIVKALFEHSSAWAAQEGSAMRHIQFGLAKKIKNGARKIVLDQAEEARVAAFSAFKSLGVLVPQLSRSLLSPGIDNSFMIKGTMSSGKDNTSSSDATEPKNDHQLPSILCLEETKKPDRISLNQKEEKSTIASKTRVRDAREVESIAAMQYKCNETTRVLVEASAPVHGPETNSIINGSENFSFQKLSIAGNSTSMPDEHLACKEQERNHEGNLSIFNSCRVSEKGPINACNVPGGFECFLDLWDSVREFYFDVHYTERNERNSLISFEIHGMAVCWENSPVYYVNLSRDLVSSDEQNLTRKYCGIKTEDIKEAVVSNNLWDVAKHRWNRIAMIMERINVKKITWKLKTQIQVLKNPMISKHRFGGFSFECIETNDIKLIDNPCLLLPSISVNDGIDICIVAWILWPDEESSSSSNLEKEVKKRLSAEAAAAANRDGRWRNQMRRAAHNGCCRRVAQIRALSSVLWNLVISEDLVGALTKIENPLVKVLADMEIWGIGVDLEASLRARHVLAKKLKELEKEAYSLAGMTFSLYTSADIANVLYRHLKLPIPEGQNKGKQHPSTDKHSLDLLRDQHPIVSVIKEHRTLAKLLNSTLGSICSQAQLWSEKYTIHGHWLQTSTATGRLSMEEPNLQCVEHTVEFTIHHIDENNSGSSDSRRIEINARDFFIPTQDNWLLLTADYSQIELRLMAHFSEDSSLIKLLSKPDGDVFTMMAAKWTGQQESAVSSQEREHTKRLVYGILYGMGANTLAEQLDCSSDEAAEKIKSFKHSFPGVSVWLNEAVASCRQKGYIETLKGRKRFLSNITFGSNKEKAKAQRQAVNSICQGSAADIIKIAMINVHSVIVNGHGAQDLSAAWLTELSVLKGHCRILLQVHDELLLEVDPSLSKEAAVLLKLSMESAVSLKVPLRVKLKVGRKWGSLEPFEMETHLNWVCTMMSRCGTDTAGT</sequence>
<accession>A0ACC2MG21</accession>
<name>A0ACC2MG21_PERAE</name>
<keyword evidence="2" id="KW-1185">Reference proteome</keyword>
<organism evidence="1 2">
    <name type="scientific">Persea americana</name>
    <name type="common">Avocado</name>
    <dbReference type="NCBI Taxonomy" id="3435"/>
    <lineage>
        <taxon>Eukaryota</taxon>
        <taxon>Viridiplantae</taxon>
        <taxon>Streptophyta</taxon>
        <taxon>Embryophyta</taxon>
        <taxon>Tracheophyta</taxon>
        <taxon>Spermatophyta</taxon>
        <taxon>Magnoliopsida</taxon>
        <taxon>Magnoliidae</taxon>
        <taxon>Laurales</taxon>
        <taxon>Lauraceae</taxon>
        <taxon>Persea</taxon>
    </lineage>
</organism>